<name>A0A6J4I7P3_9ACTN</name>
<accession>A0A6J4I7P3</accession>
<sequence>MGFLDRAKKLAEQAKGVAEQAREAAEDALQEARARSAASEGEPRDGGAPTAVAATDPRMGTSYVPGMLGRPGWREQGLTDPAAVLPIADRDRAGVPHTTRSEVLEEPFGMGRRWTAGERSVGLYYQLYPEHLAWQPPGGASPVPGIAGASQASLSDGRALVFLVEGDRRVVLETNGIDDSARSDLTFAAAAQLAAG</sequence>
<evidence type="ECO:0000313" key="2">
    <source>
        <dbReference type="EMBL" id="CAA9244333.1"/>
    </source>
</evidence>
<feature type="compositionally biased region" description="Basic and acidic residues" evidence="1">
    <location>
        <begin position="1"/>
        <end position="12"/>
    </location>
</feature>
<gene>
    <name evidence="2" type="ORF">AVDCRST_MAG10-1855</name>
</gene>
<protein>
    <submittedName>
        <fullName evidence="2">Uncharacterized protein</fullName>
    </submittedName>
</protein>
<dbReference type="AlphaFoldDB" id="A0A6J4I7P3"/>
<reference evidence="2" key="1">
    <citation type="submission" date="2020-02" db="EMBL/GenBank/DDBJ databases">
        <authorList>
            <person name="Meier V. D."/>
        </authorList>
    </citation>
    <scope>NUCLEOTIDE SEQUENCE</scope>
    <source>
        <strain evidence="2">AVDCRST_MAG10</strain>
    </source>
</reference>
<organism evidence="2">
    <name type="scientific">uncultured Acidimicrobiales bacterium</name>
    <dbReference type="NCBI Taxonomy" id="310071"/>
    <lineage>
        <taxon>Bacteria</taxon>
        <taxon>Bacillati</taxon>
        <taxon>Actinomycetota</taxon>
        <taxon>Acidimicrobiia</taxon>
        <taxon>Acidimicrobiales</taxon>
        <taxon>environmental samples</taxon>
    </lineage>
</organism>
<dbReference type="EMBL" id="CADCTB010000116">
    <property type="protein sequence ID" value="CAA9244333.1"/>
    <property type="molecule type" value="Genomic_DNA"/>
</dbReference>
<proteinExistence type="predicted"/>
<evidence type="ECO:0000256" key="1">
    <source>
        <dbReference type="SAM" id="MobiDB-lite"/>
    </source>
</evidence>
<feature type="compositionally biased region" description="Basic and acidic residues" evidence="1">
    <location>
        <begin position="20"/>
        <end position="34"/>
    </location>
</feature>
<feature type="region of interest" description="Disordered" evidence="1">
    <location>
        <begin position="1"/>
        <end position="75"/>
    </location>
</feature>